<comment type="caution">
    <text evidence="6">The sequence shown here is derived from an EMBL/GenBank/DDBJ whole genome shotgun (WGS) entry which is preliminary data.</text>
</comment>
<name>A0A0Q9Z7L0_9FLAO</name>
<dbReference type="Pfam" id="PF00491">
    <property type="entry name" value="Arginase"/>
    <property type="match status" value="1"/>
</dbReference>
<keyword evidence="4" id="KW-0464">Manganese</keyword>
<dbReference type="PROSITE" id="PS51409">
    <property type="entry name" value="ARGINASE_2"/>
    <property type="match status" value="1"/>
</dbReference>
<keyword evidence="2" id="KW-0378">Hydrolase</keyword>
<dbReference type="PANTHER" id="PTHR11358">
    <property type="entry name" value="ARGINASE/AGMATINASE"/>
    <property type="match status" value="1"/>
</dbReference>
<protein>
    <submittedName>
        <fullName evidence="6">Formimidoylglutamase</fullName>
    </submittedName>
</protein>
<dbReference type="STRING" id="270918.APR42_03165"/>
<accession>A0A0Q9Z7L0</accession>
<dbReference type="Proteomes" id="UP000051643">
    <property type="component" value="Unassembled WGS sequence"/>
</dbReference>
<dbReference type="GO" id="GO:0008783">
    <property type="term" value="F:agmatinase activity"/>
    <property type="evidence" value="ECO:0007669"/>
    <property type="project" value="TreeGrafter"/>
</dbReference>
<dbReference type="OrthoDB" id="9788689at2"/>
<keyword evidence="1" id="KW-0479">Metal-binding</keyword>
<dbReference type="GO" id="GO:0046872">
    <property type="term" value="F:metal ion binding"/>
    <property type="evidence" value="ECO:0007669"/>
    <property type="project" value="UniProtKB-KW"/>
</dbReference>
<dbReference type="GO" id="GO:0006547">
    <property type="term" value="P:L-histidine metabolic process"/>
    <property type="evidence" value="ECO:0007669"/>
    <property type="project" value="UniProtKB-KW"/>
</dbReference>
<proteinExistence type="inferred from homology"/>
<dbReference type="SUPFAM" id="SSF52768">
    <property type="entry name" value="Arginase/deacetylase"/>
    <property type="match status" value="1"/>
</dbReference>
<dbReference type="CDD" id="cd09988">
    <property type="entry name" value="Formimidoylglutamase"/>
    <property type="match status" value="1"/>
</dbReference>
<evidence type="ECO:0000256" key="4">
    <source>
        <dbReference type="ARBA" id="ARBA00023211"/>
    </source>
</evidence>
<evidence type="ECO:0000256" key="5">
    <source>
        <dbReference type="PROSITE-ProRule" id="PRU00742"/>
    </source>
</evidence>
<dbReference type="InterPro" id="IPR006035">
    <property type="entry name" value="Ureohydrolase"/>
</dbReference>
<keyword evidence="3" id="KW-0369">Histidine metabolism</keyword>
<dbReference type="PANTHER" id="PTHR11358:SF35">
    <property type="entry name" value="FORMIMIDOYLGLUTAMASE"/>
    <property type="match status" value="1"/>
</dbReference>
<comment type="similarity">
    <text evidence="5">Belongs to the arginase family.</text>
</comment>
<dbReference type="Gene3D" id="3.40.800.10">
    <property type="entry name" value="Ureohydrolase domain"/>
    <property type="match status" value="1"/>
</dbReference>
<organism evidence="6 7">
    <name type="scientific">Salegentibacter mishustinae</name>
    <dbReference type="NCBI Taxonomy" id="270918"/>
    <lineage>
        <taxon>Bacteria</taxon>
        <taxon>Pseudomonadati</taxon>
        <taxon>Bacteroidota</taxon>
        <taxon>Flavobacteriia</taxon>
        <taxon>Flavobacteriales</taxon>
        <taxon>Flavobacteriaceae</taxon>
        <taxon>Salegentibacter</taxon>
    </lineage>
</organism>
<dbReference type="RefSeq" id="WP_057481418.1">
    <property type="nucleotide sequence ID" value="NZ_BMWR01000003.1"/>
</dbReference>
<dbReference type="InterPro" id="IPR023696">
    <property type="entry name" value="Ureohydrolase_dom_sf"/>
</dbReference>
<gene>
    <name evidence="6" type="ORF">APR42_03165</name>
</gene>
<reference evidence="6" key="1">
    <citation type="submission" date="2015-10" db="EMBL/GenBank/DDBJ databases">
        <title>Draft genome sequence of Salegentibacter mishustinae KCTC 12263.</title>
        <authorList>
            <person name="Lin W."/>
            <person name="Zheng Q."/>
        </authorList>
    </citation>
    <scope>NUCLEOTIDE SEQUENCE [LARGE SCALE GENOMIC DNA]</scope>
    <source>
        <strain evidence="6">KCTC 12263</strain>
    </source>
</reference>
<evidence type="ECO:0000256" key="2">
    <source>
        <dbReference type="ARBA" id="ARBA00022801"/>
    </source>
</evidence>
<dbReference type="EMBL" id="LKTP01000012">
    <property type="protein sequence ID" value="KRG28944.1"/>
    <property type="molecule type" value="Genomic_DNA"/>
</dbReference>
<sequence>MDGLKLSNYKTIEKLVSKREGETRLGEKISFIENLEDISKSKAKFVLFGIPEDIGIRANHGKPGASKAWEACLNSFLNIQENEFTNAENIILLGEIDCKTEMQKAANIDDEDPNYYAKLGDLVEKIDEKVSFLVEKIVSAGKIPIIIGGGHNNAFGNIKGTSKAIKKPLNILNIDAHTDLRKLEHRHSGNGFSFAQRDGFLGKYAIFGLHKNYTPQYIFDEIKSVSNIKFHLFEDLILQTHQGKMAAFNSQLEFINKQPFGLELDCDAIINFPSSAQSPSGFALNMVRNFLQLTSEEKNCKYLHICEAAPSSASPVQVGKALSFFITDFIKEPYK</sequence>
<dbReference type="AlphaFoldDB" id="A0A0Q9Z7L0"/>
<keyword evidence="7" id="KW-1185">Reference proteome</keyword>
<evidence type="ECO:0000313" key="6">
    <source>
        <dbReference type="EMBL" id="KRG28944.1"/>
    </source>
</evidence>
<evidence type="ECO:0000256" key="3">
    <source>
        <dbReference type="ARBA" id="ARBA00022808"/>
    </source>
</evidence>
<dbReference type="GO" id="GO:0033389">
    <property type="term" value="P:putrescine biosynthetic process from arginine, via agmatine"/>
    <property type="evidence" value="ECO:0007669"/>
    <property type="project" value="TreeGrafter"/>
</dbReference>
<evidence type="ECO:0000313" key="7">
    <source>
        <dbReference type="Proteomes" id="UP000051643"/>
    </source>
</evidence>
<evidence type="ECO:0000256" key="1">
    <source>
        <dbReference type="ARBA" id="ARBA00022723"/>
    </source>
</evidence>